<dbReference type="AlphaFoldDB" id="A0A1T5AE30"/>
<keyword evidence="1" id="KW-0472">Membrane</keyword>
<evidence type="ECO:0000313" key="2">
    <source>
        <dbReference type="EMBL" id="SKB33292.1"/>
    </source>
</evidence>
<organism evidence="2 3">
    <name type="scientific">Salegentibacter holothuriorum</name>
    <dbReference type="NCBI Taxonomy" id="241145"/>
    <lineage>
        <taxon>Bacteria</taxon>
        <taxon>Pseudomonadati</taxon>
        <taxon>Bacteroidota</taxon>
        <taxon>Flavobacteriia</taxon>
        <taxon>Flavobacteriales</taxon>
        <taxon>Flavobacteriaceae</taxon>
        <taxon>Salegentibacter</taxon>
    </lineage>
</organism>
<reference evidence="3" key="1">
    <citation type="submission" date="2017-02" db="EMBL/GenBank/DDBJ databases">
        <authorList>
            <person name="Varghese N."/>
            <person name="Submissions S."/>
        </authorList>
    </citation>
    <scope>NUCLEOTIDE SEQUENCE [LARGE SCALE GENOMIC DNA]</scope>
    <source>
        <strain evidence="3">DSM 23405</strain>
    </source>
</reference>
<dbReference type="Pfam" id="PF14352">
    <property type="entry name" value="DUF4402"/>
    <property type="match status" value="1"/>
</dbReference>
<accession>A0A1T5AE30</accession>
<dbReference type="STRING" id="241145.SAMN05660776_0480"/>
<dbReference type="Proteomes" id="UP000190230">
    <property type="component" value="Unassembled WGS sequence"/>
</dbReference>
<evidence type="ECO:0000313" key="3">
    <source>
        <dbReference type="Proteomes" id="UP000190230"/>
    </source>
</evidence>
<proteinExistence type="predicted"/>
<dbReference type="InterPro" id="IPR025514">
    <property type="entry name" value="DUF4402"/>
</dbReference>
<sequence length="186" mass="19597">MICENISYLSITKIKLSSLTMSRLYIIITIFSMLAVNPLFSQASATANFTASATIIQPIGITTTNNMQFANIDARNGGAVILTPENTRITNGDIALAEGGTVSAATFEVTGQTGFAFGISLPQGSHRLSSGSESMLLQDFTTNYDGSSIAGDGKTIKVGASLIVNPNQKPGDYQTNGDLQVTVNYN</sequence>
<evidence type="ECO:0000256" key="1">
    <source>
        <dbReference type="SAM" id="Phobius"/>
    </source>
</evidence>
<evidence type="ECO:0008006" key="4">
    <source>
        <dbReference type="Google" id="ProtNLM"/>
    </source>
</evidence>
<keyword evidence="1" id="KW-0812">Transmembrane</keyword>
<gene>
    <name evidence="2" type="ORF">SAMN05660776_0480</name>
</gene>
<protein>
    <recommendedName>
        <fullName evidence="4">DUF4402 domain-containing protein</fullName>
    </recommendedName>
</protein>
<keyword evidence="3" id="KW-1185">Reference proteome</keyword>
<feature type="transmembrane region" description="Helical" evidence="1">
    <location>
        <begin position="21"/>
        <end position="40"/>
    </location>
</feature>
<dbReference type="EMBL" id="FUYY01000001">
    <property type="protein sequence ID" value="SKB33292.1"/>
    <property type="molecule type" value="Genomic_DNA"/>
</dbReference>
<keyword evidence="1" id="KW-1133">Transmembrane helix</keyword>
<name>A0A1T5AE30_9FLAO</name>